<feature type="transmembrane region" description="Helical" evidence="1">
    <location>
        <begin position="35"/>
        <end position="57"/>
    </location>
</feature>
<proteinExistence type="predicted"/>
<organism evidence="2 3">
    <name type="scientific">Microlunatus soli</name>
    <dbReference type="NCBI Taxonomy" id="630515"/>
    <lineage>
        <taxon>Bacteria</taxon>
        <taxon>Bacillati</taxon>
        <taxon>Actinomycetota</taxon>
        <taxon>Actinomycetes</taxon>
        <taxon>Propionibacteriales</taxon>
        <taxon>Propionibacteriaceae</taxon>
        <taxon>Microlunatus</taxon>
    </lineage>
</organism>
<keyword evidence="3" id="KW-1185">Reference proteome</keyword>
<evidence type="ECO:0008006" key="4">
    <source>
        <dbReference type="Google" id="ProtNLM"/>
    </source>
</evidence>
<dbReference type="AlphaFoldDB" id="A0A1H1SGX4"/>
<keyword evidence="1" id="KW-1133">Transmembrane helix</keyword>
<evidence type="ECO:0000313" key="3">
    <source>
        <dbReference type="Proteomes" id="UP000199103"/>
    </source>
</evidence>
<name>A0A1H1SGX4_9ACTN</name>
<evidence type="ECO:0000313" key="2">
    <source>
        <dbReference type="EMBL" id="SDS46619.1"/>
    </source>
</evidence>
<gene>
    <name evidence="2" type="ORF">SAMN04489812_1992</name>
</gene>
<dbReference type="Proteomes" id="UP000199103">
    <property type="component" value="Chromosome I"/>
</dbReference>
<dbReference type="EMBL" id="LT629772">
    <property type="protein sequence ID" value="SDS46619.1"/>
    <property type="molecule type" value="Genomic_DNA"/>
</dbReference>
<sequence>MIPSANGPPAVLCHHLAMHTTATVGGVHGHSPPHWLRGVIVLTIILITITTAGAWSLGYRLNLQTASVPIPASTASPETVVRTYVRAFNHRDFNTLAALYPHEQRLYKAERHRVIGTMSDVKIIRSRYDTSYGRQSPYWAIDVELNYTGLRGADIAYQPGPNAWTYYLERSGPRHAWRIADHGAG</sequence>
<dbReference type="STRING" id="630515.SAMN04489812_1992"/>
<keyword evidence="1" id="KW-0472">Membrane</keyword>
<evidence type="ECO:0000256" key="1">
    <source>
        <dbReference type="SAM" id="Phobius"/>
    </source>
</evidence>
<reference evidence="2 3" key="1">
    <citation type="submission" date="2016-10" db="EMBL/GenBank/DDBJ databases">
        <authorList>
            <person name="de Groot N.N."/>
        </authorList>
    </citation>
    <scope>NUCLEOTIDE SEQUENCE [LARGE SCALE GENOMIC DNA]</scope>
    <source>
        <strain evidence="2 3">DSM 21800</strain>
    </source>
</reference>
<accession>A0A1H1SGX4</accession>
<protein>
    <recommendedName>
        <fullName evidence="4">DUF4829 domain-containing protein</fullName>
    </recommendedName>
</protein>
<keyword evidence="1" id="KW-0812">Transmembrane</keyword>